<dbReference type="Proteomes" id="UP001215280">
    <property type="component" value="Unassembled WGS sequence"/>
</dbReference>
<comment type="similarity">
    <text evidence="1">Belongs to the peptidase C14B family.</text>
</comment>
<proteinExistence type="inferred from homology"/>
<dbReference type="PANTHER" id="PTHR48104:SF30">
    <property type="entry name" value="METACASPASE-1"/>
    <property type="match status" value="1"/>
</dbReference>
<sequence length="337" mass="37040">MPPVHQQHYGPQFQGPNQQIQQPFFQYSQCTGKKKALCIGINYFGQDSELRGCINDARNIQQFLCAKFGYRMEDIVILTDDAQNPRQIPTRQNMLNAMEWLVQGAAPNDSLFFHYSGHGGQTKDLDGDEDDGMDEVIYPVDFKQNGHIVDDDMHAIMVRPLPPGCRLTAVFDCCHSGSALDLPYTYSTEGKIKEPNLAAEAGSGLMTAVSSYARGDMSGVLHSAMGIVKVATGGTKKAEDYARATRTSPADAISWSGCKDSQTSADASEAGKATGAMSYAFITALSHNPHQSYMQLLNSLRDILRAKYSQKPQVRCSLLSCSRLKTIFSSSRVPTQW</sequence>
<dbReference type="Pfam" id="PF00656">
    <property type="entry name" value="Peptidase_C14"/>
    <property type="match status" value="1"/>
</dbReference>
<organism evidence="5 6">
    <name type="scientific">Mycena maculata</name>
    <dbReference type="NCBI Taxonomy" id="230809"/>
    <lineage>
        <taxon>Eukaryota</taxon>
        <taxon>Fungi</taxon>
        <taxon>Dikarya</taxon>
        <taxon>Basidiomycota</taxon>
        <taxon>Agaricomycotina</taxon>
        <taxon>Agaricomycetes</taxon>
        <taxon>Agaricomycetidae</taxon>
        <taxon>Agaricales</taxon>
        <taxon>Marasmiineae</taxon>
        <taxon>Mycenaceae</taxon>
        <taxon>Mycena</taxon>
    </lineage>
</organism>
<protein>
    <submittedName>
        <fullName evidence="5">Peptidase C14, caspase domain-containing protein</fullName>
    </submittedName>
</protein>
<keyword evidence="3" id="KW-0645">Protease</keyword>
<evidence type="ECO:0000259" key="4">
    <source>
        <dbReference type="Pfam" id="PF00656"/>
    </source>
</evidence>
<evidence type="ECO:0000256" key="3">
    <source>
        <dbReference type="ARBA" id="ARBA00022807"/>
    </source>
</evidence>
<keyword evidence="3" id="KW-0378">Hydrolase</keyword>
<evidence type="ECO:0000256" key="1">
    <source>
        <dbReference type="ARBA" id="ARBA00009005"/>
    </source>
</evidence>
<comment type="caution">
    <text evidence="5">The sequence shown here is derived from an EMBL/GenBank/DDBJ whole genome shotgun (WGS) entry which is preliminary data.</text>
</comment>
<gene>
    <name evidence="5" type="ORF">DFH07DRAFT_907571</name>
</gene>
<evidence type="ECO:0000313" key="5">
    <source>
        <dbReference type="EMBL" id="KAJ7784841.1"/>
    </source>
</evidence>
<dbReference type="GO" id="GO:0006915">
    <property type="term" value="P:apoptotic process"/>
    <property type="evidence" value="ECO:0007669"/>
    <property type="project" value="UniProtKB-KW"/>
</dbReference>
<evidence type="ECO:0000313" key="6">
    <source>
        <dbReference type="Proteomes" id="UP001215280"/>
    </source>
</evidence>
<keyword evidence="2" id="KW-0053">Apoptosis</keyword>
<reference evidence="5" key="1">
    <citation type="submission" date="2023-03" db="EMBL/GenBank/DDBJ databases">
        <title>Massive genome expansion in bonnet fungi (Mycena s.s.) driven by repeated elements and novel gene families across ecological guilds.</title>
        <authorList>
            <consortium name="Lawrence Berkeley National Laboratory"/>
            <person name="Harder C.B."/>
            <person name="Miyauchi S."/>
            <person name="Viragh M."/>
            <person name="Kuo A."/>
            <person name="Thoen E."/>
            <person name="Andreopoulos B."/>
            <person name="Lu D."/>
            <person name="Skrede I."/>
            <person name="Drula E."/>
            <person name="Henrissat B."/>
            <person name="Morin E."/>
            <person name="Kohler A."/>
            <person name="Barry K."/>
            <person name="LaButti K."/>
            <person name="Morin E."/>
            <person name="Salamov A."/>
            <person name="Lipzen A."/>
            <person name="Mereny Z."/>
            <person name="Hegedus B."/>
            <person name="Baldrian P."/>
            <person name="Stursova M."/>
            <person name="Weitz H."/>
            <person name="Taylor A."/>
            <person name="Grigoriev I.V."/>
            <person name="Nagy L.G."/>
            <person name="Martin F."/>
            <person name="Kauserud H."/>
        </authorList>
    </citation>
    <scope>NUCLEOTIDE SEQUENCE</scope>
    <source>
        <strain evidence="5">CBHHK188m</strain>
    </source>
</reference>
<feature type="domain" description="Peptidase C14 caspase" evidence="4">
    <location>
        <begin position="33"/>
        <end position="318"/>
    </location>
</feature>
<dbReference type="GO" id="GO:0005737">
    <property type="term" value="C:cytoplasm"/>
    <property type="evidence" value="ECO:0007669"/>
    <property type="project" value="TreeGrafter"/>
</dbReference>
<dbReference type="EMBL" id="JARJLG010000001">
    <property type="protein sequence ID" value="KAJ7784841.1"/>
    <property type="molecule type" value="Genomic_DNA"/>
</dbReference>
<dbReference type="InterPro" id="IPR029030">
    <property type="entry name" value="Caspase-like_dom_sf"/>
</dbReference>
<dbReference type="Gene3D" id="3.40.50.12660">
    <property type="match status" value="2"/>
</dbReference>
<dbReference type="InterPro" id="IPR050452">
    <property type="entry name" value="Metacaspase"/>
</dbReference>
<dbReference type="SUPFAM" id="SSF52129">
    <property type="entry name" value="Caspase-like"/>
    <property type="match status" value="1"/>
</dbReference>
<dbReference type="InterPro" id="IPR011600">
    <property type="entry name" value="Pept_C14_caspase"/>
</dbReference>
<dbReference type="AlphaFoldDB" id="A0AAD7KG51"/>
<dbReference type="GO" id="GO:0004197">
    <property type="term" value="F:cysteine-type endopeptidase activity"/>
    <property type="evidence" value="ECO:0007669"/>
    <property type="project" value="InterPro"/>
</dbReference>
<dbReference type="PANTHER" id="PTHR48104">
    <property type="entry name" value="METACASPASE-4"/>
    <property type="match status" value="1"/>
</dbReference>
<dbReference type="GO" id="GO:0006508">
    <property type="term" value="P:proteolysis"/>
    <property type="evidence" value="ECO:0007669"/>
    <property type="project" value="InterPro"/>
</dbReference>
<name>A0AAD7KG51_9AGAR</name>
<evidence type="ECO:0000256" key="2">
    <source>
        <dbReference type="ARBA" id="ARBA00022703"/>
    </source>
</evidence>
<accession>A0AAD7KG51</accession>
<keyword evidence="6" id="KW-1185">Reference proteome</keyword>
<keyword evidence="3" id="KW-0788">Thiol protease</keyword>